<protein>
    <submittedName>
        <fullName evidence="2">Uncharacterized protein</fullName>
    </submittedName>
</protein>
<organism evidence="2 3">
    <name type="scientific">Brassica cretica</name>
    <name type="common">Mustard</name>
    <dbReference type="NCBI Taxonomy" id="69181"/>
    <lineage>
        <taxon>Eukaryota</taxon>
        <taxon>Viridiplantae</taxon>
        <taxon>Streptophyta</taxon>
        <taxon>Embryophyta</taxon>
        <taxon>Tracheophyta</taxon>
        <taxon>Spermatophyta</taxon>
        <taxon>Magnoliopsida</taxon>
        <taxon>eudicotyledons</taxon>
        <taxon>Gunneridae</taxon>
        <taxon>Pentapetalae</taxon>
        <taxon>rosids</taxon>
        <taxon>malvids</taxon>
        <taxon>Brassicales</taxon>
        <taxon>Brassicaceae</taxon>
        <taxon>Brassiceae</taxon>
        <taxon>Brassica</taxon>
    </lineage>
</organism>
<gene>
    <name evidence="2" type="ORF">F2Q69_00062485</name>
</gene>
<comment type="caution">
    <text evidence="2">The sequence shown here is derived from an EMBL/GenBank/DDBJ whole genome shotgun (WGS) entry which is preliminary data.</text>
</comment>
<feature type="compositionally biased region" description="Basic and acidic residues" evidence="1">
    <location>
        <begin position="60"/>
        <end position="91"/>
    </location>
</feature>
<accession>A0A8S9RQI9</accession>
<feature type="region of interest" description="Disordered" evidence="1">
    <location>
        <begin position="60"/>
        <end position="103"/>
    </location>
</feature>
<name>A0A8S9RQI9_BRACR</name>
<dbReference type="EMBL" id="QGKX02000095">
    <property type="protein sequence ID" value="KAF3574492.1"/>
    <property type="molecule type" value="Genomic_DNA"/>
</dbReference>
<dbReference type="Proteomes" id="UP000712600">
    <property type="component" value="Unassembled WGS sequence"/>
</dbReference>
<evidence type="ECO:0000313" key="2">
    <source>
        <dbReference type="EMBL" id="KAF3574492.1"/>
    </source>
</evidence>
<evidence type="ECO:0000313" key="3">
    <source>
        <dbReference type="Proteomes" id="UP000712600"/>
    </source>
</evidence>
<reference evidence="2" key="1">
    <citation type="submission" date="2019-12" db="EMBL/GenBank/DDBJ databases">
        <title>Genome sequencing and annotation of Brassica cretica.</title>
        <authorList>
            <person name="Studholme D.J."/>
            <person name="Sarris P."/>
        </authorList>
    </citation>
    <scope>NUCLEOTIDE SEQUENCE</scope>
    <source>
        <strain evidence="2">PFS-109/04</strain>
        <tissue evidence="2">Leaf</tissue>
    </source>
</reference>
<proteinExistence type="predicted"/>
<sequence>MAWCIPNICSTSHCSTEICRPSDYKSGILPREEIRRWRREEKPREEIRREEKPREEIRRWRRQENRREEIEERRFVGREERRSKRGDSSVEKKKRRENQITTLTQIDYPLPGFIAQSHQTTYHLTTTTKTS</sequence>
<evidence type="ECO:0000256" key="1">
    <source>
        <dbReference type="SAM" id="MobiDB-lite"/>
    </source>
</evidence>
<dbReference type="AlphaFoldDB" id="A0A8S9RQI9"/>